<organism evidence="3 4">
    <name type="scientific">Corticibacter populi</name>
    <dbReference type="NCBI Taxonomy" id="1550736"/>
    <lineage>
        <taxon>Bacteria</taxon>
        <taxon>Pseudomonadati</taxon>
        <taxon>Pseudomonadota</taxon>
        <taxon>Betaproteobacteria</taxon>
        <taxon>Burkholderiales</taxon>
        <taxon>Comamonadaceae</taxon>
        <taxon>Corticibacter</taxon>
    </lineage>
</organism>
<dbReference type="EMBL" id="RDQO01000001">
    <property type="protein sequence ID" value="RMX08745.1"/>
    <property type="molecule type" value="Genomic_DNA"/>
</dbReference>
<reference evidence="3 4" key="1">
    <citation type="submission" date="2018-10" db="EMBL/GenBank/DDBJ databases">
        <title>Draft genome of Cortibacter populi DSM10536.</title>
        <authorList>
            <person name="Bernier A.-M."/>
            <person name="Bernard K."/>
        </authorList>
    </citation>
    <scope>NUCLEOTIDE SEQUENCE [LARGE SCALE GENOMIC DNA]</scope>
    <source>
        <strain evidence="3 4">DSM 105136</strain>
    </source>
</reference>
<dbReference type="Gene3D" id="2.60.120.1440">
    <property type="match status" value="1"/>
</dbReference>
<dbReference type="Pfam" id="PF04773">
    <property type="entry name" value="FecR"/>
    <property type="match status" value="1"/>
</dbReference>
<dbReference type="InterPro" id="IPR006860">
    <property type="entry name" value="FecR"/>
</dbReference>
<dbReference type="PANTHER" id="PTHR30273">
    <property type="entry name" value="PERIPLASMIC SIGNAL SENSOR AND SIGMA FACTOR ACTIVATOR FECR-RELATED"/>
    <property type="match status" value="1"/>
</dbReference>
<protein>
    <submittedName>
        <fullName evidence="3">DUF4880 domain-containing protein</fullName>
    </submittedName>
</protein>
<dbReference type="PIRSF" id="PIRSF018266">
    <property type="entry name" value="FecR"/>
    <property type="match status" value="1"/>
</dbReference>
<proteinExistence type="predicted"/>
<dbReference type="Proteomes" id="UP000278006">
    <property type="component" value="Unassembled WGS sequence"/>
</dbReference>
<name>A0A3M6R0L2_9BURK</name>
<dbReference type="AlphaFoldDB" id="A0A3M6R0L2"/>
<sequence length="329" mass="36079">MRLPPEGDRNLLSEAAEWLVRLQYEQSGETERQAFQQWHAQSSAHAAAWQKVQQVMQALAPLQGGAGEPAQQALKTLAQDGRGASRRRNLRRLGMLLIAGPSGWLAWRQLPWRQWTADVATATGERRTETLPDGSGLTLNTGSAVNIVFSGSERRLLLVEGEILVTTHADTVAPETGKRPFVVETAHGIVEALGTRFGVRKLDQDSTRVAVFEHAVRVQPWRGAPLILKAGEQARFDRHAVAAPEPADAGSLLWQNGMLLARDQRLDAVITELARYRPGLLICDPAVAHLRVSGSISLDDTDAGLALLADSLPIRVVRRTNHWVTVLPR</sequence>
<dbReference type="InterPro" id="IPR012373">
    <property type="entry name" value="Ferrdict_sens_TM"/>
</dbReference>
<keyword evidence="4" id="KW-1185">Reference proteome</keyword>
<dbReference type="Pfam" id="PF16220">
    <property type="entry name" value="DUF4880"/>
    <property type="match status" value="1"/>
</dbReference>
<gene>
    <name evidence="3" type="ORF">D8I35_06785</name>
</gene>
<dbReference type="InterPro" id="IPR032623">
    <property type="entry name" value="FecR_N"/>
</dbReference>
<evidence type="ECO:0000259" key="1">
    <source>
        <dbReference type="Pfam" id="PF04773"/>
    </source>
</evidence>
<evidence type="ECO:0000313" key="3">
    <source>
        <dbReference type="EMBL" id="RMX08745.1"/>
    </source>
</evidence>
<dbReference type="GO" id="GO:0016989">
    <property type="term" value="F:sigma factor antagonist activity"/>
    <property type="evidence" value="ECO:0007669"/>
    <property type="project" value="TreeGrafter"/>
</dbReference>
<dbReference type="OrthoDB" id="1100567at2"/>
<dbReference type="PANTHER" id="PTHR30273:SF2">
    <property type="entry name" value="PROTEIN FECR"/>
    <property type="match status" value="1"/>
</dbReference>
<evidence type="ECO:0000259" key="2">
    <source>
        <dbReference type="Pfam" id="PF16220"/>
    </source>
</evidence>
<dbReference type="RefSeq" id="WP_122226886.1">
    <property type="nucleotide sequence ID" value="NZ_RDQO01000001.1"/>
</dbReference>
<feature type="domain" description="FecR N-terminal" evidence="2">
    <location>
        <begin position="14"/>
        <end position="55"/>
    </location>
</feature>
<accession>A0A3M6R0L2</accession>
<evidence type="ECO:0000313" key="4">
    <source>
        <dbReference type="Proteomes" id="UP000278006"/>
    </source>
</evidence>
<feature type="domain" description="FecR protein" evidence="1">
    <location>
        <begin position="118"/>
        <end position="216"/>
    </location>
</feature>
<comment type="caution">
    <text evidence="3">The sequence shown here is derived from an EMBL/GenBank/DDBJ whole genome shotgun (WGS) entry which is preliminary data.</text>
</comment>